<keyword evidence="2" id="KW-1185">Reference proteome</keyword>
<dbReference type="RefSeq" id="WP_282721648.1">
    <property type="nucleotide sequence ID" value="NZ_JASCQO010000035.1"/>
</dbReference>
<dbReference type="EMBL" id="JASCQO010000035">
    <property type="protein sequence ID" value="MDI5934177.1"/>
    <property type="molecule type" value="Genomic_DNA"/>
</dbReference>
<dbReference type="InterPro" id="IPR039498">
    <property type="entry name" value="NTP_transf_5"/>
</dbReference>
<proteinExistence type="predicted"/>
<comment type="caution">
    <text evidence="1">The sequence shown here is derived from an EMBL/GenBank/DDBJ whole genome shotgun (WGS) entry which is preliminary data.</text>
</comment>
<organism evidence="1 2">
    <name type="scientific">Halomonas kalidii</name>
    <dbReference type="NCBI Taxonomy" id="3043293"/>
    <lineage>
        <taxon>Bacteria</taxon>
        <taxon>Pseudomonadati</taxon>
        <taxon>Pseudomonadota</taxon>
        <taxon>Gammaproteobacteria</taxon>
        <taxon>Oceanospirillales</taxon>
        <taxon>Halomonadaceae</taxon>
        <taxon>Halomonas</taxon>
    </lineage>
</organism>
<evidence type="ECO:0000313" key="1">
    <source>
        <dbReference type="EMBL" id="MDI5934177.1"/>
    </source>
</evidence>
<reference evidence="1 2" key="1">
    <citation type="submission" date="2023-04" db="EMBL/GenBank/DDBJ databases">
        <title>Halomonas strains isolated from rhizosphere soil.</title>
        <authorList>
            <person name="Xu L."/>
            <person name="Sun J.-Q."/>
        </authorList>
    </citation>
    <scope>NUCLEOTIDE SEQUENCE [LARGE SCALE GENOMIC DNA]</scope>
    <source>
        <strain evidence="1 2">LN1S58</strain>
    </source>
</reference>
<accession>A0ABT6VJL8</accession>
<dbReference type="Proteomes" id="UP001244242">
    <property type="component" value="Unassembled WGS sequence"/>
</dbReference>
<dbReference type="Pfam" id="PF14907">
    <property type="entry name" value="NTP_transf_5"/>
    <property type="match status" value="1"/>
</dbReference>
<evidence type="ECO:0000313" key="2">
    <source>
        <dbReference type="Proteomes" id="UP001244242"/>
    </source>
</evidence>
<gene>
    <name evidence="1" type="ORF">QLQ84_10295</name>
</gene>
<name>A0ABT6VJL8_9GAMM</name>
<protein>
    <submittedName>
        <fullName evidence="1">Nucleotidyltransferase family protein</fullName>
    </submittedName>
</protein>
<sequence>MDAYCPEWASAAVTHRGGIEMSISAPLSAAHQLLLLLARLSLSDDQQRAALDLCSQISDWDCLARQARQRFVLPLVYRHLRHLDPSTIPSAQWESMRRQSLAIVQQNLYAATAIQRLVCELLEPLGIPYVFFKGHALATRYYDDPALRFCRDIDLLVPRDRMVELVEIALKRGYTPHAPQGLIPDRTSLAFAVRVRPVISLMSPQGVPVEIHHQIDKSNTIYETDELVAGSETDWLGDTQVSVMPTAELFVYACLHHTRHYWSHLHWLVDLDAMQQHPDFNLEAVYACAERRNLTTTVEASLELYRVCAQPEPWRDKDMGRHGQSLLEACLTNLQGNQEVELALRHRQAAADYPFAWQTSLGDRLHWRVKRLTHSLQPTYADYQSLPLPEGLHWVYLMTRPFRGLLKRIVANRFGILPP</sequence>